<dbReference type="Gene3D" id="3.30.70.20">
    <property type="match status" value="1"/>
</dbReference>
<gene>
    <name evidence="9" type="ORF">GCM10010346_43530</name>
</gene>
<proteinExistence type="predicted"/>
<protein>
    <recommendedName>
        <fullName evidence="8">Ferredoxin</fullName>
    </recommendedName>
</protein>
<evidence type="ECO:0000256" key="4">
    <source>
        <dbReference type="ARBA" id="ARBA00022982"/>
    </source>
</evidence>
<evidence type="ECO:0000256" key="8">
    <source>
        <dbReference type="RuleBase" id="RU368020"/>
    </source>
</evidence>
<keyword evidence="10" id="KW-1185">Reference proteome</keyword>
<evidence type="ECO:0000256" key="5">
    <source>
        <dbReference type="ARBA" id="ARBA00023004"/>
    </source>
</evidence>
<dbReference type="InterPro" id="IPR001080">
    <property type="entry name" value="3Fe4S_ferredoxin"/>
</dbReference>
<comment type="cofactor">
    <cofactor evidence="1">
        <name>[3Fe-4S] cluster</name>
        <dbReference type="ChEBI" id="CHEBI:21137"/>
    </cofactor>
</comment>
<comment type="caution">
    <text evidence="9">The sequence shown here is derived from an EMBL/GenBank/DDBJ whole genome shotgun (WGS) entry which is preliminary data.</text>
</comment>
<keyword evidence="4 8" id="KW-0249">Electron transport</keyword>
<evidence type="ECO:0000313" key="10">
    <source>
        <dbReference type="Proteomes" id="UP000599437"/>
    </source>
</evidence>
<dbReference type="EMBL" id="BMVO01000015">
    <property type="protein sequence ID" value="GHB15219.1"/>
    <property type="molecule type" value="Genomic_DNA"/>
</dbReference>
<dbReference type="RefSeq" id="WP_138897615.1">
    <property type="nucleotide sequence ID" value="NZ_BMVO01000015.1"/>
</dbReference>
<organism evidence="9 10">
    <name type="scientific">Streptomyces chryseus</name>
    <dbReference type="NCBI Taxonomy" id="68186"/>
    <lineage>
        <taxon>Bacteria</taxon>
        <taxon>Bacillati</taxon>
        <taxon>Actinomycetota</taxon>
        <taxon>Actinomycetes</taxon>
        <taxon>Kitasatosporales</taxon>
        <taxon>Streptomycetaceae</taxon>
        <taxon>Streptomyces</taxon>
    </lineage>
</organism>
<dbReference type="PANTHER" id="PTHR36923">
    <property type="entry name" value="FERREDOXIN"/>
    <property type="match status" value="1"/>
</dbReference>
<keyword evidence="6 8" id="KW-0411">Iron-sulfur</keyword>
<keyword evidence="7" id="KW-0003">3Fe-4S</keyword>
<dbReference type="Proteomes" id="UP000599437">
    <property type="component" value="Unassembled WGS sequence"/>
</dbReference>
<comment type="function">
    <text evidence="8">Ferredoxins are iron-sulfur proteins that transfer electrons in a wide variety of metabolic reactions.</text>
</comment>
<evidence type="ECO:0000256" key="3">
    <source>
        <dbReference type="ARBA" id="ARBA00022723"/>
    </source>
</evidence>
<dbReference type="SUPFAM" id="SSF54862">
    <property type="entry name" value="4Fe-4S ferredoxins"/>
    <property type="match status" value="1"/>
</dbReference>
<dbReference type="Pfam" id="PF13459">
    <property type="entry name" value="Fer4_15"/>
    <property type="match status" value="1"/>
</dbReference>
<keyword evidence="3 8" id="KW-0479">Metal-binding</keyword>
<keyword evidence="5 8" id="KW-0408">Iron</keyword>
<accession>A0ABQ3DUF0</accession>
<sequence length="75" mass="7831">MRVRIARELCVGAGQCERSAPEVFAQDDSGLSRALVQAPGAEQWPAVHEAADLCPVGAVLVAAGRAAADDRRETS</sequence>
<dbReference type="InterPro" id="IPR051269">
    <property type="entry name" value="Fe-S_cluster_ET"/>
</dbReference>
<dbReference type="PRINTS" id="PR00352">
    <property type="entry name" value="3FE4SFRDOXIN"/>
</dbReference>
<evidence type="ECO:0000256" key="7">
    <source>
        <dbReference type="ARBA" id="ARBA00023291"/>
    </source>
</evidence>
<evidence type="ECO:0000256" key="2">
    <source>
        <dbReference type="ARBA" id="ARBA00022448"/>
    </source>
</evidence>
<reference evidence="10" key="1">
    <citation type="journal article" date="2019" name="Int. J. Syst. Evol. Microbiol.">
        <title>The Global Catalogue of Microorganisms (GCM) 10K type strain sequencing project: providing services to taxonomists for standard genome sequencing and annotation.</title>
        <authorList>
            <consortium name="The Broad Institute Genomics Platform"/>
            <consortium name="The Broad Institute Genome Sequencing Center for Infectious Disease"/>
            <person name="Wu L."/>
            <person name="Ma J."/>
        </authorList>
    </citation>
    <scope>NUCLEOTIDE SEQUENCE [LARGE SCALE GENOMIC DNA]</scope>
    <source>
        <strain evidence="10">JCM 4737</strain>
    </source>
</reference>
<keyword evidence="2 8" id="KW-0813">Transport</keyword>
<name>A0ABQ3DUF0_9ACTN</name>
<dbReference type="PANTHER" id="PTHR36923:SF3">
    <property type="entry name" value="FERREDOXIN"/>
    <property type="match status" value="1"/>
</dbReference>
<evidence type="ECO:0000256" key="6">
    <source>
        <dbReference type="ARBA" id="ARBA00023014"/>
    </source>
</evidence>
<evidence type="ECO:0000313" key="9">
    <source>
        <dbReference type="EMBL" id="GHB15219.1"/>
    </source>
</evidence>
<evidence type="ECO:0000256" key="1">
    <source>
        <dbReference type="ARBA" id="ARBA00001927"/>
    </source>
</evidence>